<evidence type="ECO:0000256" key="2">
    <source>
        <dbReference type="ARBA" id="ARBA00012438"/>
    </source>
</evidence>
<dbReference type="GO" id="GO:0000155">
    <property type="term" value="F:phosphorelay sensor kinase activity"/>
    <property type="evidence" value="ECO:0007669"/>
    <property type="project" value="InterPro"/>
</dbReference>
<dbReference type="AlphaFoldDB" id="A0A0S2K9G7"/>
<evidence type="ECO:0000256" key="3">
    <source>
        <dbReference type="ARBA" id="ARBA00022553"/>
    </source>
</evidence>
<keyword evidence="5" id="KW-1133">Transmembrane helix</keyword>
<keyword evidence="5" id="KW-0472">Membrane</keyword>
<feature type="coiled-coil region" evidence="4">
    <location>
        <begin position="389"/>
        <end position="448"/>
    </location>
</feature>
<name>A0A0S2K9G7_9GAMM</name>
<dbReference type="Pfam" id="PF02518">
    <property type="entry name" value="HATPase_c"/>
    <property type="match status" value="1"/>
</dbReference>
<dbReference type="SMART" id="SM00387">
    <property type="entry name" value="HATPase_c"/>
    <property type="match status" value="1"/>
</dbReference>
<evidence type="ECO:0000313" key="8">
    <source>
        <dbReference type="Proteomes" id="UP000061457"/>
    </source>
</evidence>
<gene>
    <name evidence="7" type="ORF">PP2015_4156</name>
</gene>
<dbReference type="SUPFAM" id="SSF55874">
    <property type="entry name" value="ATPase domain of HSP90 chaperone/DNA topoisomerase II/histidine kinase"/>
    <property type="match status" value="1"/>
</dbReference>
<dbReference type="OrthoDB" id="9772100at2"/>
<feature type="transmembrane region" description="Helical" evidence="5">
    <location>
        <begin position="12"/>
        <end position="33"/>
    </location>
</feature>
<dbReference type="PANTHER" id="PTHR43065:SF47">
    <property type="match status" value="1"/>
</dbReference>
<dbReference type="CDD" id="cd12913">
    <property type="entry name" value="PDC1_MCP_like"/>
    <property type="match status" value="1"/>
</dbReference>
<dbReference type="KEGG" id="pphe:PP2015_4156"/>
<accession>A0A0S2K9G7</accession>
<dbReference type="Gene3D" id="3.30.565.10">
    <property type="entry name" value="Histidine kinase-like ATPase, C-terminal domain"/>
    <property type="match status" value="1"/>
</dbReference>
<dbReference type="InterPro" id="IPR003594">
    <property type="entry name" value="HATPase_dom"/>
</dbReference>
<dbReference type="PANTHER" id="PTHR43065">
    <property type="entry name" value="SENSOR HISTIDINE KINASE"/>
    <property type="match status" value="1"/>
</dbReference>
<sequence length="698" mass="78516">MPNLNIKTRILLFVVVFEILAYSSIVLFSNVYYSRALSEVKEQEIIQTFKSSANKIDHTILLMEQSAYNLAQHGQSLYLQHQKVNFEKDDLKLKFSSILKQHFTFFDLALGGGVWFEPSVVFVDSDYFGPYVYRDNKEIKFSWDLSNAEYDYHNQEWYQLGKQAAKNLQPIIWTHPYIDEAGSLAPMMTVDAPIILDSGDMIGMATVDWSLSSLTAFLETVKITENSSPILIHKASNKIISFPLQTDLVMQTTPKEKWVSSLYNSSSVTRFNTSKNLTLNGKLYDLYFLETTSGFILGFFSPHKDIDKEVRAVSQVTLFGGAIIGVTFIILIIFIMKHLFKPFDLVLSQIKGSIKHTAQDKVTVQKIVYDEQNEFTPIITELNAVYLQVNTHIAEINQANAALQNTQNELDKLNTELERKVETRTDELNKKTKEALKALSELQAIQNKLIEQEKHASLGRLVAGIAHEINTPVGVSITASSFVDDELKYLESKLQSCQLSKQDLVKIIADLKEGCFILKSNLQRTAELVASFKQVSVDQSSELLRKIELNTYLSDVIRTLQPRINNTSHKVSFESHHEEINILCSPGAIAQVITNIIENALVHAFGKHESGEVSILLSKSDKEITILISDNGKGMTSEVLSCIFEPFFTTNRENGGSGLGMHLVYNIVSHQLNGTINCSSILGKGTQFIIKFPINLTQ</sequence>
<evidence type="ECO:0000256" key="5">
    <source>
        <dbReference type="SAM" id="Phobius"/>
    </source>
</evidence>
<evidence type="ECO:0000313" key="7">
    <source>
        <dbReference type="EMBL" id="ALO44623.1"/>
    </source>
</evidence>
<dbReference type="CDD" id="cd00082">
    <property type="entry name" value="HisKA"/>
    <property type="match status" value="1"/>
</dbReference>
<evidence type="ECO:0000256" key="1">
    <source>
        <dbReference type="ARBA" id="ARBA00000085"/>
    </source>
</evidence>
<dbReference type="PRINTS" id="PR00344">
    <property type="entry name" value="BCTRLSENSOR"/>
</dbReference>
<dbReference type="STRING" id="161398.PP2015_4156"/>
<organism evidence="7 8">
    <name type="scientific">Pseudoalteromonas phenolica</name>
    <dbReference type="NCBI Taxonomy" id="161398"/>
    <lineage>
        <taxon>Bacteria</taxon>
        <taxon>Pseudomonadati</taxon>
        <taxon>Pseudomonadota</taxon>
        <taxon>Gammaproteobacteria</taxon>
        <taxon>Alteromonadales</taxon>
        <taxon>Pseudoalteromonadaceae</taxon>
        <taxon>Pseudoalteromonas</taxon>
    </lineage>
</organism>
<dbReference type="Gene3D" id="3.30.450.20">
    <property type="entry name" value="PAS domain"/>
    <property type="match status" value="1"/>
</dbReference>
<dbReference type="InterPro" id="IPR004358">
    <property type="entry name" value="Sig_transdc_His_kin-like_C"/>
</dbReference>
<dbReference type="PATRIC" id="fig|161398.10.peg.4263"/>
<keyword evidence="8" id="KW-1185">Reference proteome</keyword>
<keyword evidence="5" id="KW-0812">Transmembrane</keyword>
<keyword evidence="7" id="KW-0418">Kinase</keyword>
<keyword evidence="4" id="KW-0175">Coiled coil</keyword>
<dbReference type="Gene3D" id="1.10.287.130">
    <property type="match status" value="1"/>
</dbReference>
<dbReference type="InterPro" id="IPR003661">
    <property type="entry name" value="HisK_dim/P_dom"/>
</dbReference>
<comment type="catalytic activity">
    <reaction evidence="1">
        <text>ATP + protein L-histidine = ADP + protein N-phospho-L-histidine.</text>
        <dbReference type="EC" id="2.7.13.3"/>
    </reaction>
</comment>
<dbReference type="InterPro" id="IPR005467">
    <property type="entry name" value="His_kinase_dom"/>
</dbReference>
<dbReference type="InterPro" id="IPR036890">
    <property type="entry name" value="HATPase_C_sf"/>
</dbReference>
<proteinExistence type="predicted"/>
<dbReference type="PROSITE" id="PS50109">
    <property type="entry name" value="HIS_KIN"/>
    <property type="match status" value="1"/>
</dbReference>
<feature type="domain" description="Histidine kinase" evidence="6">
    <location>
        <begin position="464"/>
        <end position="696"/>
    </location>
</feature>
<protein>
    <recommendedName>
        <fullName evidence="2">histidine kinase</fullName>
        <ecNumber evidence="2">2.7.13.3</ecNumber>
    </recommendedName>
</protein>
<evidence type="ECO:0000256" key="4">
    <source>
        <dbReference type="SAM" id="Coils"/>
    </source>
</evidence>
<dbReference type="EMBL" id="CP013188">
    <property type="protein sequence ID" value="ALO44623.1"/>
    <property type="molecule type" value="Genomic_DNA"/>
</dbReference>
<dbReference type="EC" id="2.7.13.3" evidence="2"/>
<keyword evidence="3" id="KW-0597">Phosphoprotein</keyword>
<dbReference type="Proteomes" id="UP000061457">
    <property type="component" value="Chromosome II"/>
</dbReference>
<dbReference type="CDD" id="cd00075">
    <property type="entry name" value="HATPase"/>
    <property type="match status" value="1"/>
</dbReference>
<dbReference type="RefSeq" id="WP_058032467.1">
    <property type="nucleotide sequence ID" value="NZ_CP013188.1"/>
</dbReference>
<evidence type="ECO:0000259" key="6">
    <source>
        <dbReference type="PROSITE" id="PS50109"/>
    </source>
</evidence>
<dbReference type="Pfam" id="PF22673">
    <property type="entry name" value="MCP-like_PDC_1"/>
    <property type="match status" value="1"/>
</dbReference>
<feature type="transmembrane region" description="Helical" evidence="5">
    <location>
        <begin position="312"/>
        <end position="335"/>
    </location>
</feature>
<keyword evidence="7" id="KW-0808">Transferase</keyword>
<reference evidence="7 8" key="1">
    <citation type="submission" date="2015-11" db="EMBL/GenBank/DDBJ databases">
        <authorList>
            <person name="Zhang Y."/>
            <person name="Guo Z."/>
        </authorList>
    </citation>
    <scope>NUCLEOTIDE SEQUENCE [LARGE SCALE GENOMIC DNA]</scope>
    <source>
        <strain evidence="7 8">KCTC 12086</strain>
    </source>
</reference>